<accession>A0ABW2YSV2</accession>
<feature type="chain" id="PRO_5047462131" evidence="1">
    <location>
        <begin position="19"/>
        <end position="781"/>
    </location>
</feature>
<dbReference type="SUPFAM" id="SSF56935">
    <property type="entry name" value="Porins"/>
    <property type="match status" value="1"/>
</dbReference>
<dbReference type="InterPro" id="IPR008969">
    <property type="entry name" value="CarboxyPept-like_regulatory"/>
</dbReference>
<dbReference type="SUPFAM" id="SSF49464">
    <property type="entry name" value="Carboxypeptidase regulatory domain-like"/>
    <property type="match status" value="1"/>
</dbReference>
<dbReference type="Proteomes" id="UP001596958">
    <property type="component" value="Unassembled WGS sequence"/>
</dbReference>
<evidence type="ECO:0000259" key="2">
    <source>
        <dbReference type="Pfam" id="PF14905"/>
    </source>
</evidence>
<gene>
    <name evidence="3" type="ORF">ACFQZS_00010</name>
</gene>
<evidence type="ECO:0000313" key="3">
    <source>
        <dbReference type="EMBL" id="MFD0748503.1"/>
    </source>
</evidence>
<proteinExistence type="predicted"/>
<organism evidence="3 4">
    <name type="scientific">Mucilaginibacter calamicampi</name>
    <dbReference type="NCBI Taxonomy" id="1302352"/>
    <lineage>
        <taxon>Bacteria</taxon>
        <taxon>Pseudomonadati</taxon>
        <taxon>Bacteroidota</taxon>
        <taxon>Sphingobacteriia</taxon>
        <taxon>Sphingobacteriales</taxon>
        <taxon>Sphingobacteriaceae</taxon>
        <taxon>Mucilaginibacter</taxon>
    </lineage>
</organism>
<comment type="caution">
    <text evidence="3">The sequence shown here is derived from an EMBL/GenBank/DDBJ whole genome shotgun (WGS) entry which is preliminary data.</text>
</comment>
<dbReference type="Pfam" id="PF14905">
    <property type="entry name" value="OMP_b-brl_3"/>
    <property type="match status" value="1"/>
</dbReference>
<dbReference type="Gene3D" id="2.60.40.1120">
    <property type="entry name" value="Carboxypeptidase-like, regulatory domain"/>
    <property type="match status" value="1"/>
</dbReference>
<evidence type="ECO:0000256" key="1">
    <source>
        <dbReference type="SAM" id="SignalP"/>
    </source>
</evidence>
<keyword evidence="4" id="KW-1185">Reference proteome</keyword>
<reference evidence="4" key="1">
    <citation type="journal article" date="2019" name="Int. J. Syst. Evol. Microbiol.">
        <title>The Global Catalogue of Microorganisms (GCM) 10K type strain sequencing project: providing services to taxonomists for standard genome sequencing and annotation.</title>
        <authorList>
            <consortium name="The Broad Institute Genomics Platform"/>
            <consortium name="The Broad Institute Genome Sequencing Center for Infectious Disease"/>
            <person name="Wu L."/>
            <person name="Ma J."/>
        </authorList>
    </citation>
    <scope>NUCLEOTIDE SEQUENCE [LARGE SCALE GENOMIC DNA]</scope>
    <source>
        <strain evidence="4">CCUG 63418</strain>
    </source>
</reference>
<feature type="signal peptide" evidence="1">
    <location>
        <begin position="1"/>
        <end position="18"/>
    </location>
</feature>
<feature type="domain" description="Outer membrane protein beta-barrel" evidence="2">
    <location>
        <begin position="366"/>
        <end position="758"/>
    </location>
</feature>
<keyword evidence="1" id="KW-0732">Signal</keyword>
<dbReference type="RefSeq" id="WP_377095794.1">
    <property type="nucleotide sequence ID" value="NZ_JBHTHU010000001.1"/>
</dbReference>
<sequence>MRTFITTLLLFSVCTLRAQQSFKLTGSITDGGGGGLPYATVGISSGGQQTAVLSNEAGSYSLPLKTGRYLVKVSLVGYTTYQDSVTISGDKILNIRLEKDAKTLAEVNVVAAKPIIEQKIDRLTFNVANSVFNRGFSAMEVLSQAPRVEVSPDGQLSLIGKSTLAVMIDGRIISGDAVKDRLAAIRSDNIASIEVITMPPAKYSAQGNSGLLNIALKKNPNLGWLFSFNTGYQQRTFAAGSQSVTVNYKSSKLDVNFNTNGFIEKRRFKTDLQFEQAAIKWDNDNVRDPFGKNVSVNTSLNYKLTKKMNVGFLGDITTQKVKEDGVTSSVFQTIGRTAADSAASAIINNAMRYTTKSATAYYDFMIDSLGKKLTVNGSYFVRNNGSDVFTNNQINSKNPRQELFTNTDDTRYQGSSVNLDLELPYKFAKIETGGALAYVNNHSLINATGKGIPIGVNDFLYKENTAALYVSGSKKLGKSWSAKAGLRYERTGINSELVNTGLGNSTAINNLFPSLFLSYTPKNNSITIAYSKRIQRPSFSLLNPFRSYVNSYTYRTGNPYLLPAFSDNVELTHIYKNNLTTTLSGTVLNGGFGSITTFKQGEALTESKPFNYIKTYSGNLYVAYTFSYKWLNSYNSFSLTYNRSVANKNVVVLPDVNGFTANYSIRNTLTLNSKKTTFAVVNYQYGFPGTSGFFTLQSRSNLEAGVRFQSHNGMFMYNLVVSDILRTGANRTAMQYNGARQTTHIYNDLRYLNFSVTYSFGNAKARANTKYIDGGNKNRTL</sequence>
<protein>
    <submittedName>
        <fullName evidence="3">Outer membrane beta-barrel protein</fullName>
    </submittedName>
</protein>
<name>A0ABW2YSV2_9SPHI</name>
<dbReference type="InterPro" id="IPR041700">
    <property type="entry name" value="OMP_b-brl_3"/>
</dbReference>
<evidence type="ECO:0000313" key="4">
    <source>
        <dbReference type="Proteomes" id="UP001596958"/>
    </source>
</evidence>
<dbReference type="Pfam" id="PF13715">
    <property type="entry name" value="CarbopepD_reg_2"/>
    <property type="match status" value="1"/>
</dbReference>
<dbReference type="EMBL" id="JBHTHU010000001">
    <property type="protein sequence ID" value="MFD0748503.1"/>
    <property type="molecule type" value="Genomic_DNA"/>
</dbReference>